<sequence>MKHVLFSFKGRISRKQFWLGTLAMMVEFAILFALMAITFNTETYTPTTASLAITAVMFILAIWQGTALYVKRFHDRNKSGWWMLVGLIPLIGSFWLIIECGFLSGTQDSNRFGANPKLS</sequence>
<gene>
    <name evidence="2" type="ORF">ABT56_15625</name>
</gene>
<feature type="transmembrane region" description="Helical" evidence="1">
    <location>
        <begin position="81"/>
        <end position="98"/>
    </location>
</feature>
<name>A0A0J1GWR7_9GAMM</name>
<keyword evidence="1" id="KW-1133">Transmembrane helix</keyword>
<dbReference type="PANTHER" id="PTHR34980:SF3">
    <property type="entry name" value="BLR8105 PROTEIN"/>
    <property type="match status" value="1"/>
</dbReference>
<accession>A0A0J1GWR7</accession>
<dbReference type="Proteomes" id="UP000036097">
    <property type="component" value="Unassembled WGS sequence"/>
</dbReference>
<organism evidence="2 3">
    <name type="scientific">Photobacterium aquae</name>
    <dbReference type="NCBI Taxonomy" id="1195763"/>
    <lineage>
        <taxon>Bacteria</taxon>
        <taxon>Pseudomonadati</taxon>
        <taxon>Pseudomonadota</taxon>
        <taxon>Gammaproteobacteria</taxon>
        <taxon>Vibrionales</taxon>
        <taxon>Vibrionaceae</taxon>
        <taxon>Photobacterium</taxon>
    </lineage>
</organism>
<proteinExistence type="predicted"/>
<dbReference type="GO" id="GO:0005886">
    <property type="term" value="C:plasma membrane"/>
    <property type="evidence" value="ECO:0007669"/>
    <property type="project" value="TreeGrafter"/>
</dbReference>
<evidence type="ECO:0008006" key="4">
    <source>
        <dbReference type="Google" id="ProtNLM"/>
    </source>
</evidence>
<dbReference type="EMBL" id="LDOT01000023">
    <property type="protein sequence ID" value="KLV04051.1"/>
    <property type="molecule type" value="Genomic_DNA"/>
</dbReference>
<dbReference type="RefSeq" id="WP_047879819.1">
    <property type="nucleotide sequence ID" value="NZ_LDOT01000023.1"/>
</dbReference>
<dbReference type="Pfam" id="PF05656">
    <property type="entry name" value="DUF805"/>
    <property type="match status" value="1"/>
</dbReference>
<dbReference type="InterPro" id="IPR008523">
    <property type="entry name" value="DUF805"/>
</dbReference>
<dbReference type="OrthoDB" id="9812349at2"/>
<protein>
    <recommendedName>
        <fullName evidence="4">DUF805 domain-containing protein</fullName>
    </recommendedName>
</protein>
<evidence type="ECO:0000313" key="2">
    <source>
        <dbReference type="EMBL" id="KLV04051.1"/>
    </source>
</evidence>
<keyword evidence="3" id="KW-1185">Reference proteome</keyword>
<keyword evidence="1" id="KW-0812">Transmembrane</keyword>
<feature type="transmembrane region" description="Helical" evidence="1">
    <location>
        <begin position="17"/>
        <end position="37"/>
    </location>
</feature>
<reference evidence="2 3" key="1">
    <citation type="submission" date="2015-05" db="EMBL/GenBank/DDBJ databases">
        <title>Photobacterium galathea sp. nov.</title>
        <authorList>
            <person name="Machado H."/>
            <person name="Gram L."/>
        </authorList>
    </citation>
    <scope>NUCLEOTIDE SEQUENCE [LARGE SCALE GENOMIC DNA]</scope>
    <source>
        <strain evidence="2 3">CGMCC 1.12159</strain>
    </source>
</reference>
<dbReference type="AlphaFoldDB" id="A0A0J1GWR7"/>
<evidence type="ECO:0000313" key="3">
    <source>
        <dbReference type="Proteomes" id="UP000036097"/>
    </source>
</evidence>
<comment type="caution">
    <text evidence="2">The sequence shown here is derived from an EMBL/GenBank/DDBJ whole genome shotgun (WGS) entry which is preliminary data.</text>
</comment>
<feature type="transmembrane region" description="Helical" evidence="1">
    <location>
        <begin position="49"/>
        <end position="69"/>
    </location>
</feature>
<keyword evidence="1" id="KW-0472">Membrane</keyword>
<dbReference type="PANTHER" id="PTHR34980">
    <property type="entry name" value="INNER MEMBRANE PROTEIN-RELATED-RELATED"/>
    <property type="match status" value="1"/>
</dbReference>
<evidence type="ECO:0000256" key="1">
    <source>
        <dbReference type="SAM" id="Phobius"/>
    </source>
</evidence>
<dbReference type="STRING" id="1195763.ABT56_15625"/>
<dbReference type="PATRIC" id="fig|1195763.3.peg.3328"/>